<accession>A0ABD0RGI4</accession>
<dbReference type="SUPFAM" id="SSF53098">
    <property type="entry name" value="Ribonuclease H-like"/>
    <property type="match status" value="1"/>
</dbReference>
<comment type="caution">
    <text evidence="1">The sequence shown here is derived from an EMBL/GenBank/DDBJ whole genome shotgun (WGS) entry which is preliminary data.</text>
</comment>
<gene>
    <name evidence="1" type="ORF">M9458_005998</name>
</gene>
<proteinExistence type="predicted"/>
<dbReference type="Proteomes" id="UP001529510">
    <property type="component" value="Unassembled WGS sequence"/>
</dbReference>
<feature type="non-terminal residue" evidence="1">
    <location>
        <position position="1"/>
    </location>
</feature>
<organism evidence="1 2">
    <name type="scientific">Cirrhinus mrigala</name>
    <name type="common">Mrigala</name>
    <dbReference type="NCBI Taxonomy" id="683832"/>
    <lineage>
        <taxon>Eukaryota</taxon>
        <taxon>Metazoa</taxon>
        <taxon>Chordata</taxon>
        <taxon>Craniata</taxon>
        <taxon>Vertebrata</taxon>
        <taxon>Euteleostomi</taxon>
        <taxon>Actinopterygii</taxon>
        <taxon>Neopterygii</taxon>
        <taxon>Teleostei</taxon>
        <taxon>Ostariophysi</taxon>
        <taxon>Cypriniformes</taxon>
        <taxon>Cyprinidae</taxon>
        <taxon>Labeoninae</taxon>
        <taxon>Labeonini</taxon>
        <taxon>Cirrhinus</taxon>
    </lineage>
</organism>
<dbReference type="EMBL" id="JAMKFB020000003">
    <property type="protein sequence ID" value="KAL0197458.1"/>
    <property type="molecule type" value="Genomic_DNA"/>
</dbReference>
<dbReference type="InterPro" id="IPR012337">
    <property type="entry name" value="RNaseH-like_sf"/>
</dbReference>
<dbReference type="AlphaFoldDB" id="A0ABD0RGI4"/>
<name>A0ABD0RGI4_CIRMR</name>
<keyword evidence="2" id="KW-1185">Reference proteome</keyword>
<reference evidence="1 2" key="1">
    <citation type="submission" date="2024-05" db="EMBL/GenBank/DDBJ databases">
        <title>Genome sequencing and assembly of Indian major carp, Cirrhinus mrigala (Hamilton, 1822).</title>
        <authorList>
            <person name="Mohindra V."/>
            <person name="Chowdhury L.M."/>
            <person name="Lal K."/>
            <person name="Jena J.K."/>
        </authorList>
    </citation>
    <scope>NUCLEOTIDE SEQUENCE [LARGE SCALE GENOMIC DNA]</scope>
    <source>
        <strain evidence="1">CM1030</strain>
        <tissue evidence="1">Blood</tissue>
    </source>
</reference>
<sequence>GPFSPTVGNHTHIMTLIDYHSKWVEAFPLTEKLSQDVANQQGYPLGILSRLPRRILLE</sequence>
<dbReference type="InterPro" id="IPR036397">
    <property type="entry name" value="RNaseH_sf"/>
</dbReference>
<protein>
    <submittedName>
        <fullName evidence="1">Uncharacterized protein</fullName>
    </submittedName>
</protein>
<dbReference type="Gene3D" id="3.30.420.10">
    <property type="entry name" value="Ribonuclease H-like superfamily/Ribonuclease H"/>
    <property type="match status" value="1"/>
</dbReference>
<feature type="non-terminal residue" evidence="1">
    <location>
        <position position="58"/>
    </location>
</feature>
<evidence type="ECO:0000313" key="2">
    <source>
        <dbReference type="Proteomes" id="UP001529510"/>
    </source>
</evidence>
<evidence type="ECO:0000313" key="1">
    <source>
        <dbReference type="EMBL" id="KAL0197458.1"/>
    </source>
</evidence>